<evidence type="ECO:0000256" key="4">
    <source>
        <dbReference type="ARBA" id="ARBA00010646"/>
    </source>
</evidence>
<dbReference type="GO" id="GO:0009236">
    <property type="term" value="P:cobalamin biosynthetic process"/>
    <property type="evidence" value="ECO:0007669"/>
    <property type="project" value="UniProtKB-UniRule"/>
</dbReference>
<dbReference type="InterPro" id="IPR004485">
    <property type="entry name" value="Cobalamin_biosynth_CobD/CbiB"/>
</dbReference>
<comment type="pathway">
    <text evidence="2 10">Cofactor biosynthesis; adenosylcobalamin biosynthesis.</text>
</comment>
<dbReference type="GO" id="GO:0048472">
    <property type="term" value="F:threonine-phosphate decarboxylase activity"/>
    <property type="evidence" value="ECO:0007669"/>
    <property type="project" value="InterPro"/>
</dbReference>
<evidence type="ECO:0000256" key="10">
    <source>
        <dbReference type="HAMAP-Rule" id="MF_00024"/>
    </source>
</evidence>
<dbReference type="NCBIfam" id="TIGR00380">
    <property type="entry name" value="cobal_cbiB"/>
    <property type="match status" value="1"/>
</dbReference>
<feature type="transmembrane region" description="Helical" evidence="10">
    <location>
        <begin position="296"/>
        <end position="319"/>
    </location>
</feature>
<dbReference type="Proteomes" id="UP000265643">
    <property type="component" value="Unassembled WGS sequence"/>
</dbReference>
<comment type="caution">
    <text evidence="10">Lacks conserved residue(s) required for the propagation of feature annotation.</text>
</comment>
<dbReference type="EMBL" id="BHGK01000001">
    <property type="protein sequence ID" value="GCA67375.1"/>
    <property type="molecule type" value="Genomic_DNA"/>
</dbReference>
<dbReference type="AlphaFoldDB" id="A0A391P1Q6"/>
<dbReference type="RefSeq" id="WP_170141709.1">
    <property type="nucleotide sequence ID" value="NZ_BHGK01000001.1"/>
</dbReference>
<comment type="caution">
    <text evidence="11">The sequence shown here is derived from an EMBL/GenBank/DDBJ whole genome shotgun (WGS) entry which is preliminary data.</text>
</comment>
<feature type="transmembrane region" description="Helical" evidence="10">
    <location>
        <begin position="211"/>
        <end position="229"/>
    </location>
</feature>
<dbReference type="PANTHER" id="PTHR34308:SF1">
    <property type="entry name" value="COBALAMIN BIOSYNTHESIS PROTEIN CBIB"/>
    <property type="match status" value="1"/>
</dbReference>
<evidence type="ECO:0000256" key="1">
    <source>
        <dbReference type="ARBA" id="ARBA00004651"/>
    </source>
</evidence>
<dbReference type="InterPro" id="IPR002053">
    <property type="entry name" value="Glyco_hydro_25"/>
</dbReference>
<keyword evidence="6 10" id="KW-0169">Cobalamin biosynthesis</keyword>
<dbReference type="SUPFAM" id="SSF51445">
    <property type="entry name" value="(Trans)glycosidases"/>
    <property type="match status" value="1"/>
</dbReference>
<dbReference type="GO" id="GO:0015420">
    <property type="term" value="F:ABC-type vitamin B12 transporter activity"/>
    <property type="evidence" value="ECO:0007669"/>
    <property type="project" value="UniProtKB-UniRule"/>
</dbReference>
<keyword evidence="7 10" id="KW-0812">Transmembrane</keyword>
<dbReference type="CDD" id="cd06414">
    <property type="entry name" value="GH25_LytC-like"/>
    <property type="match status" value="1"/>
</dbReference>
<dbReference type="Gene3D" id="3.20.20.80">
    <property type="entry name" value="Glycosidases"/>
    <property type="match status" value="1"/>
</dbReference>
<evidence type="ECO:0000313" key="11">
    <source>
        <dbReference type="EMBL" id="GCA67375.1"/>
    </source>
</evidence>
<keyword evidence="12" id="KW-1185">Reference proteome</keyword>
<gene>
    <name evidence="10" type="primary">cobD</name>
    <name evidence="11" type="ORF">KGMB01110_18110</name>
</gene>
<evidence type="ECO:0000256" key="2">
    <source>
        <dbReference type="ARBA" id="ARBA00004953"/>
    </source>
</evidence>
<dbReference type="GO" id="GO:0016998">
    <property type="term" value="P:cell wall macromolecule catabolic process"/>
    <property type="evidence" value="ECO:0007669"/>
    <property type="project" value="InterPro"/>
</dbReference>
<dbReference type="GO" id="GO:0009253">
    <property type="term" value="P:peptidoglycan catabolic process"/>
    <property type="evidence" value="ECO:0007669"/>
    <property type="project" value="InterPro"/>
</dbReference>
<comment type="function">
    <text evidence="10">Converts cobyric acid to cobinamide by the addition of aminopropanol on the F carboxylic group.</text>
</comment>
<protein>
    <recommendedName>
        <fullName evidence="10">Cobalamin biosynthesis protein CobD</fullName>
    </recommendedName>
</protein>
<evidence type="ECO:0000256" key="6">
    <source>
        <dbReference type="ARBA" id="ARBA00022573"/>
    </source>
</evidence>
<evidence type="ECO:0000313" key="12">
    <source>
        <dbReference type="Proteomes" id="UP000265643"/>
    </source>
</evidence>
<comment type="similarity">
    <text evidence="3 10">Belongs to the CobD/CbiB family.</text>
</comment>
<evidence type="ECO:0000256" key="3">
    <source>
        <dbReference type="ARBA" id="ARBA00006263"/>
    </source>
</evidence>
<reference evidence="12" key="1">
    <citation type="submission" date="2018-09" db="EMBL/GenBank/DDBJ databases">
        <title>Draft Genome Sequence of Mediterraneibacter sp. KCTC 15684.</title>
        <authorList>
            <person name="Kim J.S."/>
            <person name="Han K.I."/>
            <person name="Suh M.K."/>
            <person name="Lee K.C."/>
            <person name="Eom M.K."/>
            <person name="Lee J.H."/>
            <person name="Park S.H."/>
            <person name="Kang S.W."/>
            <person name="Park J.E."/>
            <person name="Oh B.S."/>
            <person name="Yu S.Y."/>
            <person name="Choi S.H."/>
            <person name="Lee D.H."/>
            <person name="Yoon H."/>
            <person name="Kim B."/>
            <person name="Yang S.J."/>
            <person name="Lee J.S."/>
        </authorList>
    </citation>
    <scope>NUCLEOTIDE SEQUENCE [LARGE SCALE GENOMIC DNA]</scope>
    <source>
        <strain evidence="12">KCTC 15684</strain>
    </source>
</reference>
<dbReference type="HAMAP" id="MF_00024">
    <property type="entry name" value="CobD_CbiB"/>
    <property type="match status" value="1"/>
</dbReference>
<keyword evidence="9 10" id="KW-0472">Membrane</keyword>
<evidence type="ECO:0000256" key="9">
    <source>
        <dbReference type="ARBA" id="ARBA00023136"/>
    </source>
</evidence>
<comment type="subcellular location">
    <subcellularLocation>
        <location evidence="1 10">Cell membrane</location>
        <topology evidence="1 10">Multi-pass membrane protein</topology>
    </subcellularLocation>
</comment>
<evidence type="ECO:0000256" key="5">
    <source>
        <dbReference type="ARBA" id="ARBA00022475"/>
    </source>
</evidence>
<sequence>MTEYFLACVAGAVLDLIFGDPVWLYHPIRIIGNWIAFLEKGIRKLAGNSEKKLKIGGVVLWILTVIPAWGIPMLCLMLAGKVHPVLKLLLEVFWCGQIFAAKSLYQESMRVYHCLKRDRLEAARKVVARIVGRDTEALTAEGVAKAAVETVAENTSDGIIAPLFYLLIGGVPLGFAYKAVNTLDSMVGYKDDTYRAIGWASAKLDDLFNWIPARLSGLLMILAAFLLRLDGKGAWKIFKRDRRKHASPNSAQTESVCAGALGVRLAGDAWYFGKLYPKAYIGDEKRKVEAEDIKRANYLMFATEFLMFLLAAILLVGGLQVKFSIRERMAIQEEKEESQKAADQTLTFRDASGKDYRMKIDPSVEKHSYDWSYLSGDGREKEYSGDKNYRVKKGIDVSAYQGTIDWEKVKADGIDFVFLRLGYRGYAEEGTLNEDEKFEENLKGAKDAGLKVGVYFFSQATTKKEAEEEAAFVKKLLGKTKLDLPVIYDPERISAEEARTDEITGKDFTGFALAFCGKIEKAGYEAGIYSNMYWEAFEFDLAQLEEYPIWYADYEDTPQTPYRFTFWQYSEEGTVDGIDGPVDLDLWFQEK</sequence>
<name>A0A391P1Q6_9FIRM</name>
<evidence type="ECO:0000256" key="8">
    <source>
        <dbReference type="ARBA" id="ARBA00022989"/>
    </source>
</evidence>
<dbReference type="InterPro" id="IPR017853">
    <property type="entry name" value="GH"/>
</dbReference>
<keyword evidence="8 10" id="KW-1133">Transmembrane helix</keyword>
<accession>A0A391P1Q6</accession>
<evidence type="ECO:0000256" key="7">
    <source>
        <dbReference type="ARBA" id="ARBA00022692"/>
    </source>
</evidence>
<dbReference type="UniPathway" id="UPA00148"/>
<dbReference type="PANTHER" id="PTHR34308">
    <property type="entry name" value="COBALAMIN BIOSYNTHESIS PROTEIN CBIB"/>
    <property type="match status" value="1"/>
</dbReference>
<dbReference type="GO" id="GO:0003796">
    <property type="term" value="F:lysozyme activity"/>
    <property type="evidence" value="ECO:0007669"/>
    <property type="project" value="InterPro"/>
</dbReference>
<dbReference type="GO" id="GO:0005886">
    <property type="term" value="C:plasma membrane"/>
    <property type="evidence" value="ECO:0007669"/>
    <property type="project" value="UniProtKB-SubCell"/>
</dbReference>
<keyword evidence="5 10" id="KW-1003">Cell membrane</keyword>
<dbReference type="PROSITE" id="PS51904">
    <property type="entry name" value="GLYCOSYL_HYDROL_F25_2"/>
    <property type="match status" value="1"/>
</dbReference>
<proteinExistence type="inferred from homology"/>
<organism evidence="11 12">
    <name type="scientific">Mediterraneibacter butyricigenes</name>
    <dbReference type="NCBI Taxonomy" id="2316025"/>
    <lineage>
        <taxon>Bacteria</taxon>
        <taxon>Bacillati</taxon>
        <taxon>Bacillota</taxon>
        <taxon>Clostridia</taxon>
        <taxon>Lachnospirales</taxon>
        <taxon>Lachnospiraceae</taxon>
        <taxon>Mediterraneibacter</taxon>
    </lineage>
</organism>
<dbReference type="Pfam" id="PF01183">
    <property type="entry name" value="Glyco_hydro_25"/>
    <property type="match status" value="1"/>
</dbReference>
<feature type="transmembrane region" description="Helical" evidence="10">
    <location>
        <begin position="58"/>
        <end position="79"/>
    </location>
</feature>
<feature type="transmembrane region" description="Helical" evidence="10">
    <location>
        <begin position="163"/>
        <end position="180"/>
    </location>
</feature>
<comment type="similarity">
    <text evidence="4">Belongs to the glycosyl hydrolase 25 family.</text>
</comment>
<dbReference type="Pfam" id="PF03186">
    <property type="entry name" value="CobD_Cbib"/>
    <property type="match status" value="1"/>
</dbReference>